<dbReference type="HAMAP" id="MF_00261">
    <property type="entry name" value="RNApol_arch_Rpo11"/>
    <property type="match status" value="1"/>
</dbReference>
<dbReference type="InterPro" id="IPR022905">
    <property type="entry name" value="Rpo11-like"/>
</dbReference>
<evidence type="ECO:0000313" key="8">
    <source>
        <dbReference type="Proteomes" id="UP000054560"/>
    </source>
</evidence>
<evidence type="ECO:0000256" key="1">
    <source>
        <dbReference type="ARBA" id="ARBA00004123"/>
    </source>
</evidence>
<dbReference type="GeneID" id="25909932"/>
<keyword evidence="8" id="KW-1185">Reference proteome</keyword>
<proteinExistence type="inferred from homology"/>
<dbReference type="GO" id="GO:0003677">
    <property type="term" value="F:DNA binding"/>
    <property type="evidence" value="ECO:0007669"/>
    <property type="project" value="InterPro"/>
</dbReference>
<dbReference type="InterPro" id="IPR037685">
    <property type="entry name" value="RBP11"/>
</dbReference>
<evidence type="ECO:0000259" key="6">
    <source>
        <dbReference type="Pfam" id="PF13656"/>
    </source>
</evidence>
<accession>A0A0L0FMZ8</accession>
<keyword evidence="2" id="KW-0240">DNA-directed RNA polymerase</keyword>
<evidence type="ECO:0000256" key="4">
    <source>
        <dbReference type="ARBA" id="ARBA00023242"/>
    </source>
</evidence>
<dbReference type="eggNOG" id="KOG4392">
    <property type="taxonomic scope" value="Eukaryota"/>
</dbReference>
<dbReference type="RefSeq" id="XP_014152034.1">
    <property type="nucleotide sequence ID" value="XM_014296559.1"/>
</dbReference>
<comment type="similarity">
    <text evidence="5">Belongs to the archaeal Rpo11/eukaryotic RPB11/RPC19 RNA polymerase subunit family.</text>
</comment>
<dbReference type="OrthoDB" id="10248581at2759"/>
<dbReference type="PANTHER" id="PTHR13946:SF16">
    <property type="entry name" value="DNA-DIRECTED RNA POLYMERASE II SUBUNIT RPB11"/>
    <property type="match status" value="1"/>
</dbReference>
<evidence type="ECO:0000256" key="2">
    <source>
        <dbReference type="ARBA" id="ARBA00022478"/>
    </source>
</evidence>
<comment type="subcellular location">
    <subcellularLocation>
        <location evidence="1">Nucleus</location>
    </subcellularLocation>
</comment>
<dbReference type="GO" id="GO:0006366">
    <property type="term" value="P:transcription by RNA polymerase II"/>
    <property type="evidence" value="ECO:0007669"/>
    <property type="project" value="InterPro"/>
</dbReference>
<keyword evidence="4" id="KW-0539">Nucleus</keyword>
<evidence type="ECO:0000256" key="5">
    <source>
        <dbReference type="ARBA" id="ARBA00025751"/>
    </source>
</evidence>
<reference evidence="7 8" key="1">
    <citation type="submission" date="2011-02" db="EMBL/GenBank/DDBJ databases">
        <title>The Genome Sequence of Sphaeroforma arctica JP610.</title>
        <authorList>
            <consortium name="The Broad Institute Genome Sequencing Platform"/>
            <person name="Russ C."/>
            <person name="Cuomo C."/>
            <person name="Young S.K."/>
            <person name="Zeng Q."/>
            <person name="Gargeya S."/>
            <person name="Alvarado L."/>
            <person name="Berlin A."/>
            <person name="Chapman S.B."/>
            <person name="Chen Z."/>
            <person name="Freedman E."/>
            <person name="Gellesch M."/>
            <person name="Goldberg J."/>
            <person name="Griggs A."/>
            <person name="Gujja S."/>
            <person name="Heilman E."/>
            <person name="Heiman D."/>
            <person name="Howarth C."/>
            <person name="Mehta T."/>
            <person name="Neiman D."/>
            <person name="Pearson M."/>
            <person name="Roberts A."/>
            <person name="Saif S."/>
            <person name="Shea T."/>
            <person name="Shenoy N."/>
            <person name="Sisk P."/>
            <person name="Stolte C."/>
            <person name="Sykes S."/>
            <person name="White J."/>
            <person name="Yandava C."/>
            <person name="Burger G."/>
            <person name="Gray M.W."/>
            <person name="Holland P.W.H."/>
            <person name="King N."/>
            <person name="Lang F.B.F."/>
            <person name="Roger A.J."/>
            <person name="Ruiz-Trillo I."/>
            <person name="Haas B."/>
            <person name="Nusbaum C."/>
            <person name="Birren B."/>
        </authorList>
    </citation>
    <scope>NUCLEOTIDE SEQUENCE [LARGE SCALE GENOMIC DNA]</scope>
    <source>
        <strain evidence="7 8">JP610</strain>
    </source>
</reference>
<dbReference type="Pfam" id="PF13656">
    <property type="entry name" value="RNA_pol_L_2"/>
    <property type="match status" value="1"/>
</dbReference>
<dbReference type="EMBL" id="KQ242553">
    <property type="protein sequence ID" value="KNC78132.1"/>
    <property type="molecule type" value="Genomic_DNA"/>
</dbReference>
<dbReference type="InterPro" id="IPR009025">
    <property type="entry name" value="RBP11-like_dimer"/>
</dbReference>
<evidence type="ECO:0000313" key="7">
    <source>
        <dbReference type="EMBL" id="KNC78132.1"/>
    </source>
</evidence>
<dbReference type="GO" id="GO:0046983">
    <property type="term" value="F:protein dimerization activity"/>
    <property type="evidence" value="ECO:0007669"/>
    <property type="project" value="InterPro"/>
</dbReference>
<dbReference type="GO" id="GO:0003899">
    <property type="term" value="F:DNA-directed RNA polymerase activity"/>
    <property type="evidence" value="ECO:0007669"/>
    <property type="project" value="InterPro"/>
</dbReference>
<feature type="domain" description="DNA-directed RNA polymerase RBP11-like dimerisation" evidence="6">
    <location>
        <begin position="1"/>
        <end position="71"/>
    </location>
</feature>
<gene>
    <name evidence="7" type="ORF">SARC_09428</name>
</gene>
<sequence length="76" mass="8756">INKEDHTLGNVLRHQLLKDPAVLFSGYHIIHPLEFKFELRVQTDPNGTYTPEDALENAIKDLISECSHLEDLFQVK</sequence>
<dbReference type="InterPro" id="IPR036603">
    <property type="entry name" value="RBP11-like"/>
</dbReference>
<dbReference type="CDD" id="cd06926">
    <property type="entry name" value="RNAP_II_RPB11"/>
    <property type="match status" value="1"/>
</dbReference>
<protein>
    <submittedName>
        <fullName evidence="7">RNA polymerase Rpb3/Rpb11 dimerization domain-containing protein</fullName>
    </submittedName>
</protein>
<dbReference type="Gene3D" id="3.30.1360.10">
    <property type="entry name" value="RNA polymerase, RBP11-like subunit"/>
    <property type="match status" value="1"/>
</dbReference>
<keyword evidence="3" id="KW-0804">Transcription</keyword>
<dbReference type="SUPFAM" id="SSF55257">
    <property type="entry name" value="RBP11-like subunits of RNA polymerase"/>
    <property type="match status" value="1"/>
</dbReference>
<dbReference type="GO" id="GO:0005665">
    <property type="term" value="C:RNA polymerase II, core complex"/>
    <property type="evidence" value="ECO:0007669"/>
    <property type="project" value="InterPro"/>
</dbReference>
<evidence type="ECO:0000256" key="3">
    <source>
        <dbReference type="ARBA" id="ARBA00023163"/>
    </source>
</evidence>
<dbReference type="Proteomes" id="UP000054560">
    <property type="component" value="Unassembled WGS sequence"/>
</dbReference>
<dbReference type="InterPro" id="IPR008193">
    <property type="entry name" value="RNA_pol_Rpb11_13-16kDa_CS"/>
</dbReference>
<dbReference type="PROSITE" id="PS01154">
    <property type="entry name" value="RNA_POL_L_13KD"/>
    <property type="match status" value="1"/>
</dbReference>
<dbReference type="AlphaFoldDB" id="A0A0L0FMZ8"/>
<feature type="non-terminal residue" evidence="7">
    <location>
        <position position="1"/>
    </location>
</feature>
<dbReference type="PANTHER" id="PTHR13946">
    <property type="entry name" value="DNA-DIRECTED RNA POLYMERASE I,II,III"/>
    <property type="match status" value="1"/>
</dbReference>
<organism evidence="7 8">
    <name type="scientific">Sphaeroforma arctica JP610</name>
    <dbReference type="NCBI Taxonomy" id="667725"/>
    <lineage>
        <taxon>Eukaryota</taxon>
        <taxon>Ichthyosporea</taxon>
        <taxon>Ichthyophonida</taxon>
        <taxon>Sphaeroforma</taxon>
    </lineage>
</organism>
<dbReference type="STRING" id="667725.A0A0L0FMZ8"/>
<name>A0A0L0FMZ8_9EUKA</name>